<feature type="domain" description="Major facilitator superfamily (MFS) profile" evidence="7">
    <location>
        <begin position="60"/>
        <end position="447"/>
    </location>
</feature>
<name>A0ABR3X5J8_9EURO</name>
<dbReference type="Gene3D" id="1.20.1250.20">
    <property type="entry name" value="MFS general substrate transporter like domains"/>
    <property type="match status" value="1"/>
</dbReference>
<dbReference type="PANTHER" id="PTHR43791:SF63">
    <property type="entry name" value="HIGH AFFINITY CYSTEINE TRANSPORTER"/>
    <property type="match status" value="1"/>
</dbReference>
<comment type="caution">
    <text evidence="8">The sequence shown here is derived from an EMBL/GenBank/DDBJ whole genome shotgun (WGS) entry which is preliminary data.</text>
</comment>
<keyword evidence="3 6" id="KW-0812">Transmembrane</keyword>
<sequence>MSLKEETGLSVDHEELHMPADTVVEHVEGKERPDLFATDPGIEIDAATDRRLFWKITRRILVIQVITYFCQALDKGILNYASIMGVKEDAHLVGQEYSWLGTILYFGILVGEYPQNILLQKLPLAKTLAINVFLWGAVVSCSAVSTRFASLMVVRFLLGFFESCVQPAMMLLTSMWYKREEQSVLNAIWYCMSGVQLMIGGLLAFGVSHFTNGPIKNWQLLFLVLGLATCVWSFFIGIFLPDSPLSAKCFGEEDRMLMVERVRHNETGIKNKQYKKYQIIEALKDPFVWCSVALITVANLIIGGLGVFSNLIIQQFGFSLLQTQLLNIAQGAWTIIWMIGSAWAAQKSQQSCLIMIKGITMTLIFVGWSVGNLVAPQIFQGKDAPRYLHGFLAHIIIYAVYLGLVILTRVVLMSRNRAKARNSDEITHELAFQDLTDHENPNFRYVY</sequence>
<keyword evidence="9" id="KW-1185">Reference proteome</keyword>
<evidence type="ECO:0000313" key="9">
    <source>
        <dbReference type="Proteomes" id="UP001583193"/>
    </source>
</evidence>
<dbReference type="PANTHER" id="PTHR43791">
    <property type="entry name" value="PERMEASE-RELATED"/>
    <property type="match status" value="1"/>
</dbReference>
<evidence type="ECO:0000259" key="7">
    <source>
        <dbReference type="PROSITE" id="PS50850"/>
    </source>
</evidence>
<dbReference type="Pfam" id="PF07690">
    <property type="entry name" value="MFS_1"/>
    <property type="match status" value="1"/>
</dbReference>
<dbReference type="EMBL" id="JAVDPF010000029">
    <property type="protein sequence ID" value="KAL1870957.1"/>
    <property type="molecule type" value="Genomic_DNA"/>
</dbReference>
<feature type="transmembrane region" description="Helical" evidence="6">
    <location>
        <begin position="287"/>
        <end position="313"/>
    </location>
</feature>
<feature type="transmembrane region" description="Helical" evidence="6">
    <location>
        <begin position="97"/>
        <end position="115"/>
    </location>
</feature>
<proteinExistence type="predicted"/>
<evidence type="ECO:0000256" key="2">
    <source>
        <dbReference type="ARBA" id="ARBA00022448"/>
    </source>
</evidence>
<evidence type="ECO:0000256" key="1">
    <source>
        <dbReference type="ARBA" id="ARBA00004141"/>
    </source>
</evidence>
<evidence type="ECO:0000313" key="8">
    <source>
        <dbReference type="EMBL" id="KAL1870957.1"/>
    </source>
</evidence>
<keyword evidence="2" id="KW-0813">Transport</keyword>
<evidence type="ECO:0000256" key="5">
    <source>
        <dbReference type="ARBA" id="ARBA00023136"/>
    </source>
</evidence>
<feature type="transmembrane region" description="Helical" evidence="6">
    <location>
        <begin position="60"/>
        <end position="77"/>
    </location>
</feature>
<feature type="transmembrane region" description="Helical" evidence="6">
    <location>
        <begin position="325"/>
        <end position="345"/>
    </location>
</feature>
<evidence type="ECO:0000256" key="3">
    <source>
        <dbReference type="ARBA" id="ARBA00022692"/>
    </source>
</evidence>
<dbReference type="InterPro" id="IPR036259">
    <property type="entry name" value="MFS_trans_sf"/>
</dbReference>
<gene>
    <name evidence="8" type="ORF">Plec18167_007264</name>
</gene>
<protein>
    <recommendedName>
        <fullName evidence="7">Major facilitator superfamily (MFS) profile domain-containing protein</fullName>
    </recommendedName>
</protein>
<feature type="transmembrane region" description="Helical" evidence="6">
    <location>
        <begin position="352"/>
        <end position="371"/>
    </location>
</feature>
<comment type="subcellular location">
    <subcellularLocation>
        <location evidence="1">Membrane</location>
        <topology evidence="1">Multi-pass membrane protein</topology>
    </subcellularLocation>
</comment>
<keyword evidence="4 6" id="KW-1133">Transmembrane helix</keyword>
<keyword evidence="5 6" id="KW-0472">Membrane</keyword>
<feature type="transmembrane region" description="Helical" evidence="6">
    <location>
        <begin position="218"/>
        <end position="240"/>
    </location>
</feature>
<evidence type="ECO:0000256" key="4">
    <source>
        <dbReference type="ARBA" id="ARBA00022989"/>
    </source>
</evidence>
<feature type="transmembrane region" description="Helical" evidence="6">
    <location>
        <begin position="127"/>
        <end position="146"/>
    </location>
</feature>
<feature type="transmembrane region" description="Helical" evidence="6">
    <location>
        <begin position="152"/>
        <end position="172"/>
    </location>
</feature>
<dbReference type="Proteomes" id="UP001583193">
    <property type="component" value="Unassembled WGS sequence"/>
</dbReference>
<dbReference type="InterPro" id="IPR020846">
    <property type="entry name" value="MFS_dom"/>
</dbReference>
<feature type="transmembrane region" description="Helical" evidence="6">
    <location>
        <begin position="184"/>
        <end position="206"/>
    </location>
</feature>
<dbReference type="SUPFAM" id="SSF103473">
    <property type="entry name" value="MFS general substrate transporter"/>
    <property type="match status" value="1"/>
</dbReference>
<feature type="transmembrane region" description="Helical" evidence="6">
    <location>
        <begin position="391"/>
        <end position="412"/>
    </location>
</feature>
<accession>A0ABR3X5J8</accession>
<reference evidence="8 9" key="1">
    <citation type="journal article" date="2024" name="IMA Fungus">
        <title>IMA Genome - F19 : A genome assembly and annotation guide to empower mycologists, including annotated draft genome sequences of Ceratocystis pirilliformis, Diaporthe australafricana, Fusarium ophioides, Paecilomyces lecythidis, and Sporothrix stenoceras.</title>
        <authorList>
            <person name="Aylward J."/>
            <person name="Wilson A.M."/>
            <person name="Visagie C.M."/>
            <person name="Spraker J."/>
            <person name="Barnes I."/>
            <person name="Buitendag C."/>
            <person name="Ceriani C."/>
            <person name="Del Mar Angel L."/>
            <person name="du Plessis D."/>
            <person name="Fuchs T."/>
            <person name="Gasser K."/>
            <person name="Kramer D."/>
            <person name="Li W."/>
            <person name="Munsamy K."/>
            <person name="Piso A."/>
            <person name="Price J.L."/>
            <person name="Sonnekus B."/>
            <person name="Thomas C."/>
            <person name="van der Nest A."/>
            <person name="van Dijk A."/>
            <person name="van Heerden A."/>
            <person name="van Vuuren N."/>
            <person name="Yilmaz N."/>
            <person name="Duong T.A."/>
            <person name="van der Merwe N.A."/>
            <person name="Wingfield M.J."/>
            <person name="Wingfield B.D."/>
        </authorList>
    </citation>
    <scope>NUCLEOTIDE SEQUENCE [LARGE SCALE GENOMIC DNA]</scope>
    <source>
        <strain evidence="8 9">CMW 18167</strain>
    </source>
</reference>
<evidence type="ECO:0000256" key="6">
    <source>
        <dbReference type="SAM" id="Phobius"/>
    </source>
</evidence>
<organism evidence="8 9">
    <name type="scientific">Paecilomyces lecythidis</name>
    <dbReference type="NCBI Taxonomy" id="3004212"/>
    <lineage>
        <taxon>Eukaryota</taxon>
        <taxon>Fungi</taxon>
        <taxon>Dikarya</taxon>
        <taxon>Ascomycota</taxon>
        <taxon>Pezizomycotina</taxon>
        <taxon>Eurotiomycetes</taxon>
        <taxon>Eurotiomycetidae</taxon>
        <taxon>Eurotiales</taxon>
        <taxon>Thermoascaceae</taxon>
        <taxon>Paecilomyces</taxon>
    </lineage>
</organism>
<dbReference type="InterPro" id="IPR011701">
    <property type="entry name" value="MFS"/>
</dbReference>
<dbReference type="PROSITE" id="PS50850">
    <property type="entry name" value="MFS"/>
    <property type="match status" value="1"/>
</dbReference>